<dbReference type="Proteomes" id="UP001159292">
    <property type="component" value="Unassembled WGS sequence"/>
</dbReference>
<proteinExistence type="predicted"/>
<evidence type="ECO:0000313" key="1">
    <source>
        <dbReference type="EMBL" id="MDH0568856.1"/>
    </source>
</evidence>
<sequence>MERWKVDLKSPELARIYDEYLHSQERSLIFYLSSVVLSKHANFPEEHQGTSIRASSDFDDDATSIRTIGQIHALIEDGRYDQLSRSFIVVSMVAALGDCFDGVRRLLQLDQQDIKKTVTVKERNRPDAIIKPAALKIAHLVNNTLNLNARICDHYSSRWINCIINLRHMFVHDKGLFNRDYKAHMINAWDSLEAGESITFNENQVDAILWFFNDHVRDFVSRLDEKLPPSPT</sequence>
<protein>
    <recommendedName>
        <fullName evidence="3">RiboL-PSP-HEPN domain-containing protein</fullName>
    </recommendedName>
</protein>
<gene>
    <name evidence="1" type="ORF">N7671_16890</name>
</gene>
<dbReference type="EMBL" id="JAOEET010000050">
    <property type="protein sequence ID" value="MDH0568856.1"/>
    <property type="molecule type" value="Genomic_DNA"/>
</dbReference>
<comment type="caution">
    <text evidence="1">The sequence shown here is derived from an EMBL/GenBank/DDBJ whole genome shotgun (WGS) entry which is preliminary data.</text>
</comment>
<evidence type="ECO:0008006" key="3">
    <source>
        <dbReference type="Google" id="ProtNLM"/>
    </source>
</evidence>
<dbReference type="AlphaFoldDB" id="A0AB35L630"/>
<name>A0AB35L630_ECTOL</name>
<accession>A0AB35L630</accession>
<dbReference type="GeneID" id="300418019"/>
<reference evidence="1" key="1">
    <citation type="submission" date="2022-09" db="EMBL/GenBank/DDBJ databases">
        <title>Intensive care unit water sources are persistently colonized with multi-drug resistant bacteria and are the site of extensive horizontal gene transfer of antibiotic resistance genes.</title>
        <authorList>
            <person name="Diorio-Toth L."/>
        </authorList>
    </citation>
    <scope>NUCLEOTIDE SEQUENCE</scope>
    <source>
        <strain evidence="1">GD04000</strain>
    </source>
</reference>
<evidence type="ECO:0000313" key="2">
    <source>
        <dbReference type="Proteomes" id="UP001159292"/>
    </source>
</evidence>
<dbReference type="RefSeq" id="WP_257598695.1">
    <property type="nucleotide sequence ID" value="NZ_JANKBU010000095.1"/>
</dbReference>
<organism evidence="1 2">
    <name type="scientific">Ectopseudomonas oleovorans</name>
    <name type="common">Pseudomonas oleovorans</name>
    <dbReference type="NCBI Taxonomy" id="301"/>
    <lineage>
        <taxon>Bacteria</taxon>
        <taxon>Pseudomonadati</taxon>
        <taxon>Pseudomonadota</taxon>
        <taxon>Gammaproteobacteria</taxon>
        <taxon>Pseudomonadales</taxon>
        <taxon>Pseudomonadaceae</taxon>
        <taxon>Ectopseudomonas</taxon>
    </lineage>
</organism>